<dbReference type="Proteomes" id="UP000325433">
    <property type="component" value="Unassembled WGS sequence"/>
</dbReference>
<evidence type="ECO:0000256" key="1">
    <source>
        <dbReference type="ARBA" id="ARBA00001971"/>
    </source>
</evidence>
<dbReference type="EMBL" id="ML738303">
    <property type="protein sequence ID" value="KAE8317036.1"/>
    <property type="molecule type" value="Genomic_DNA"/>
</dbReference>
<dbReference type="InterPro" id="IPR047146">
    <property type="entry name" value="Cyt_P450_E_CYP52_fungi"/>
</dbReference>
<dbReference type="AlphaFoldDB" id="A0A5N6W9D9"/>
<organism evidence="10 11">
    <name type="scientific">Aspergillus transmontanensis</name>
    <dbReference type="NCBI Taxonomy" id="1034304"/>
    <lineage>
        <taxon>Eukaryota</taxon>
        <taxon>Fungi</taxon>
        <taxon>Dikarya</taxon>
        <taxon>Ascomycota</taxon>
        <taxon>Pezizomycotina</taxon>
        <taxon>Eurotiomycetes</taxon>
        <taxon>Eurotiomycetidae</taxon>
        <taxon>Eurotiales</taxon>
        <taxon>Aspergillaceae</taxon>
        <taxon>Aspergillus</taxon>
        <taxon>Aspergillus subgen. Circumdati</taxon>
    </lineage>
</organism>
<evidence type="ECO:0000256" key="8">
    <source>
        <dbReference type="PIRSR" id="PIRSR602402-1"/>
    </source>
</evidence>
<dbReference type="InterPro" id="IPR002974">
    <property type="entry name" value="Cyt_P450_E_CYP52_ascomycetes"/>
</dbReference>
<evidence type="ECO:0000256" key="4">
    <source>
        <dbReference type="ARBA" id="ARBA00022723"/>
    </source>
</evidence>
<evidence type="ECO:0000256" key="5">
    <source>
        <dbReference type="ARBA" id="ARBA00023002"/>
    </source>
</evidence>
<dbReference type="PRINTS" id="PR00464">
    <property type="entry name" value="EP450II"/>
</dbReference>
<dbReference type="PROSITE" id="PS00086">
    <property type="entry name" value="CYTOCHROME_P450"/>
    <property type="match status" value="1"/>
</dbReference>
<keyword evidence="3 8" id="KW-0349">Heme</keyword>
<keyword evidence="11" id="KW-1185">Reference proteome</keyword>
<evidence type="ECO:0000256" key="9">
    <source>
        <dbReference type="RuleBase" id="RU000461"/>
    </source>
</evidence>
<keyword evidence="6 8" id="KW-0408">Iron</keyword>
<accession>A0A5N6W9D9</accession>
<dbReference type="GO" id="GO:0005506">
    <property type="term" value="F:iron ion binding"/>
    <property type="evidence" value="ECO:0007669"/>
    <property type="project" value="InterPro"/>
</dbReference>
<evidence type="ECO:0000256" key="3">
    <source>
        <dbReference type="ARBA" id="ARBA00022617"/>
    </source>
</evidence>
<dbReference type="PRINTS" id="PR00385">
    <property type="entry name" value="P450"/>
</dbReference>
<evidence type="ECO:0000256" key="7">
    <source>
        <dbReference type="ARBA" id="ARBA00023033"/>
    </source>
</evidence>
<evidence type="ECO:0000256" key="6">
    <source>
        <dbReference type="ARBA" id="ARBA00023004"/>
    </source>
</evidence>
<protein>
    <submittedName>
        <fullName evidence="10">Cytochrome P450</fullName>
    </submittedName>
</protein>
<dbReference type="SUPFAM" id="SSF48264">
    <property type="entry name" value="Cytochrome P450"/>
    <property type="match status" value="1"/>
</dbReference>
<dbReference type="PRINTS" id="PR01239">
    <property type="entry name" value="EP450IICYP52"/>
</dbReference>
<dbReference type="Pfam" id="PF00067">
    <property type="entry name" value="p450"/>
    <property type="match status" value="1"/>
</dbReference>
<dbReference type="GO" id="GO:0020037">
    <property type="term" value="F:heme binding"/>
    <property type="evidence" value="ECO:0007669"/>
    <property type="project" value="InterPro"/>
</dbReference>
<evidence type="ECO:0000313" key="10">
    <source>
        <dbReference type="EMBL" id="KAE8317036.1"/>
    </source>
</evidence>
<dbReference type="GO" id="GO:0016712">
    <property type="term" value="F:oxidoreductase activity, acting on paired donors, with incorporation or reduction of molecular oxygen, reduced flavin or flavoprotein as one donor, and incorporation of one atom of oxygen"/>
    <property type="evidence" value="ECO:0007669"/>
    <property type="project" value="InterPro"/>
</dbReference>
<reference evidence="11" key="1">
    <citation type="submission" date="2019-04" db="EMBL/GenBank/DDBJ databases">
        <title>Friends and foes A comparative genomics studyof 23 Aspergillus species from section Flavi.</title>
        <authorList>
            <consortium name="DOE Joint Genome Institute"/>
            <person name="Kjaerbolling I."/>
            <person name="Vesth T."/>
            <person name="Frisvad J.C."/>
            <person name="Nybo J.L."/>
            <person name="Theobald S."/>
            <person name="Kildgaard S."/>
            <person name="Isbrandt T."/>
            <person name="Kuo A."/>
            <person name="Sato A."/>
            <person name="Lyhne E.K."/>
            <person name="Kogle M.E."/>
            <person name="Wiebenga A."/>
            <person name="Kun R.S."/>
            <person name="Lubbers R.J."/>
            <person name="Makela M.R."/>
            <person name="Barry K."/>
            <person name="Chovatia M."/>
            <person name="Clum A."/>
            <person name="Daum C."/>
            <person name="Haridas S."/>
            <person name="He G."/>
            <person name="LaButti K."/>
            <person name="Lipzen A."/>
            <person name="Mondo S."/>
            <person name="Riley R."/>
            <person name="Salamov A."/>
            <person name="Simmons B.A."/>
            <person name="Magnuson J.K."/>
            <person name="Henrissat B."/>
            <person name="Mortensen U.H."/>
            <person name="Larsen T.O."/>
            <person name="Devries R.P."/>
            <person name="Grigoriev I.V."/>
            <person name="Machida M."/>
            <person name="Baker S.E."/>
            <person name="Andersen M.R."/>
        </authorList>
    </citation>
    <scope>NUCLEOTIDE SEQUENCE [LARGE SCALE GENOMIC DNA]</scope>
    <source>
        <strain evidence="11">CBS 130015</strain>
    </source>
</reference>
<gene>
    <name evidence="10" type="ORF">BDV41DRAFT_584571</name>
</gene>
<keyword evidence="7 9" id="KW-0503">Monooxygenase</keyword>
<comment type="similarity">
    <text evidence="2 9">Belongs to the cytochrome P450 family.</text>
</comment>
<keyword evidence="4 8" id="KW-0479">Metal-binding</keyword>
<dbReference type="InterPro" id="IPR017972">
    <property type="entry name" value="Cyt_P450_CS"/>
</dbReference>
<dbReference type="InterPro" id="IPR002402">
    <property type="entry name" value="Cyt_P450_E_grp-II"/>
</dbReference>
<evidence type="ECO:0000256" key="2">
    <source>
        <dbReference type="ARBA" id="ARBA00010617"/>
    </source>
</evidence>
<comment type="cofactor">
    <cofactor evidence="1 8">
        <name>heme</name>
        <dbReference type="ChEBI" id="CHEBI:30413"/>
    </cofactor>
</comment>
<evidence type="ECO:0000313" key="11">
    <source>
        <dbReference type="Proteomes" id="UP000325433"/>
    </source>
</evidence>
<dbReference type="InterPro" id="IPR036396">
    <property type="entry name" value="Cyt_P450_sf"/>
</dbReference>
<keyword evidence="5 9" id="KW-0560">Oxidoreductase</keyword>
<proteinExistence type="inferred from homology"/>
<dbReference type="Gene3D" id="1.10.630.10">
    <property type="entry name" value="Cytochrome P450"/>
    <property type="match status" value="1"/>
</dbReference>
<dbReference type="PANTHER" id="PTHR24287">
    <property type="entry name" value="P450, PUTATIVE (EUROFUNG)-RELATED"/>
    <property type="match status" value="1"/>
</dbReference>
<sequence length="512" mass="59126">MLSHISYIFCGAASVWVIYDVLRRYLAFQSDRKFGIFHDCGQPPRLRNWWPWGIDRLMQIWSADSEQRLMDLFTFHFRDCGTTLEQKFLGTIAFSTTDPENLEAMMTNTNEFGFGLRRKIFFPYLGEGIFTQDGDAWKRSRELLRPQLSRQKYRNLEIFRAHIENLLRQIPTDITEADLQPLFFRLALETTTEYLFGKSINSMKPGQLSKGEKFARDFDNVQSYVLRRFRLLDLYWLISGPGFWRSCSSVHQFIQEIIDARTGDKLETSEKNEHCVFNSIAQDASIRDSLRGQLLNVLLAGRDTTACLLSWTFFCLAQHPDVLGRLNAEIAAIVGSGDDMTRGILKKMPYLDKVLKEVLRLYPSVPVNTRTAYKTTILPTGGGKDRNKPVLVRKGQNVAFCVYAMHRHEDLYGPDAHLFRPERWNENLPLYRDETTAMWGYLPFNGGPRVCLGQDLALVEAAYTVDYPRPQRRPWLGWSSHNTTRVEMIAEERQKVTLVLSLSDGCRVVLGR</sequence>
<feature type="binding site" description="axial binding residue" evidence="8">
    <location>
        <position position="451"/>
    </location>
    <ligand>
        <name>heme</name>
        <dbReference type="ChEBI" id="CHEBI:30413"/>
    </ligand>
    <ligandPart>
        <name>Fe</name>
        <dbReference type="ChEBI" id="CHEBI:18248"/>
    </ligandPart>
</feature>
<dbReference type="InterPro" id="IPR001128">
    <property type="entry name" value="Cyt_P450"/>
</dbReference>
<dbReference type="CDD" id="cd11063">
    <property type="entry name" value="CYP52"/>
    <property type="match status" value="1"/>
</dbReference>
<dbReference type="PANTHER" id="PTHR24287:SF18">
    <property type="entry name" value="CYTOCHROME P450 MONOOXYGENASE APDE-RELATED"/>
    <property type="match status" value="1"/>
</dbReference>
<name>A0A5N6W9D9_9EURO</name>